<organism evidence="2 3">
    <name type="scientific">Trichlorobacter thiogenes</name>
    <dbReference type="NCBI Taxonomy" id="115783"/>
    <lineage>
        <taxon>Bacteria</taxon>
        <taxon>Pseudomonadati</taxon>
        <taxon>Thermodesulfobacteriota</taxon>
        <taxon>Desulfuromonadia</taxon>
        <taxon>Geobacterales</taxon>
        <taxon>Geobacteraceae</taxon>
        <taxon>Trichlorobacter</taxon>
    </lineage>
</organism>
<proteinExistence type="predicted"/>
<protein>
    <submittedName>
        <fullName evidence="2">Uncharacterized protein</fullName>
    </submittedName>
</protein>
<keyword evidence="1" id="KW-0812">Transmembrane</keyword>
<dbReference type="EMBL" id="FUWR01000006">
    <property type="protein sequence ID" value="SJZ74027.1"/>
    <property type="molecule type" value="Genomic_DNA"/>
</dbReference>
<sequence>MGTTVDNMALLSRNGHQPSSVSPLRVVVVDDAVLSGPADGQVLSWRPLLLEIRIQENELDYLNRVANCQAKRACGAGVAWASGQIVDHCDGLINEIIHGMMDAHTKQAVRLDRLFMLVAIVGLVMIPFNPMVGMTFVMLCMLIGWIVWLVAQQRNRKLATLLIQLDDTHDARVDLICLLHIRQDVLRGGVQ</sequence>
<accession>A0A1T4N4N3</accession>
<keyword evidence="1" id="KW-1133">Transmembrane helix</keyword>
<dbReference type="AlphaFoldDB" id="A0A1T4N4N3"/>
<evidence type="ECO:0000313" key="2">
    <source>
        <dbReference type="EMBL" id="SJZ74027.1"/>
    </source>
</evidence>
<evidence type="ECO:0000256" key="1">
    <source>
        <dbReference type="SAM" id="Phobius"/>
    </source>
</evidence>
<gene>
    <name evidence="2" type="ORF">SAMN02745119_01511</name>
</gene>
<dbReference type="RefSeq" id="WP_078789815.1">
    <property type="nucleotide sequence ID" value="NZ_FUWR01000006.1"/>
</dbReference>
<feature type="transmembrane region" description="Helical" evidence="1">
    <location>
        <begin position="134"/>
        <end position="151"/>
    </location>
</feature>
<feature type="transmembrane region" description="Helical" evidence="1">
    <location>
        <begin position="111"/>
        <end position="128"/>
    </location>
</feature>
<reference evidence="3" key="1">
    <citation type="submission" date="2017-02" db="EMBL/GenBank/DDBJ databases">
        <authorList>
            <person name="Varghese N."/>
            <person name="Submissions S."/>
        </authorList>
    </citation>
    <scope>NUCLEOTIDE SEQUENCE [LARGE SCALE GENOMIC DNA]</scope>
    <source>
        <strain evidence="3">ATCC BAA-34</strain>
    </source>
</reference>
<dbReference type="Proteomes" id="UP000190102">
    <property type="component" value="Unassembled WGS sequence"/>
</dbReference>
<keyword evidence="3" id="KW-1185">Reference proteome</keyword>
<keyword evidence="1" id="KW-0472">Membrane</keyword>
<evidence type="ECO:0000313" key="3">
    <source>
        <dbReference type="Proteomes" id="UP000190102"/>
    </source>
</evidence>
<dbReference type="STRING" id="115783.SAMN02745119_01511"/>
<name>A0A1T4N4N3_9BACT</name>